<gene>
    <name evidence="4" type="ORF">KGQ19_12000</name>
</gene>
<protein>
    <recommendedName>
        <fullName evidence="2">Anti-sigma factor antagonist</fullName>
    </recommendedName>
</protein>
<accession>A0ABS5KNI7</accession>
<feature type="domain" description="STAS" evidence="3">
    <location>
        <begin position="16"/>
        <end position="116"/>
    </location>
</feature>
<keyword evidence="5" id="KW-1185">Reference proteome</keyword>
<dbReference type="InterPro" id="IPR003658">
    <property type="entry name" value="Anti-sigma_ant"/>
</dbReference>
<dbReference type="InterPro" id="IPR058548">
    <property type="entry name" value="MlaB-like_STAS"/>
</dbReference>
<evidence type="ECO:0000256" key="2">
    <source>
        <dbReference type="RuleBase" id="RU003749"/>
    </source>
</evidence>
<dbReference type="Proteomes" id="UP000730482">
    <property type="component" value="Unassembled WGS sequence"/>
</dbReference>
<dbReference type="Gene3D" id="3.30.750.24">
    <property type="entry name" value="STAS domain"/>
    <property type="match status" value="1"/>
</dbReference>
<dbReference type="PROSITE" id="PS50801">
    <property type="entry name" value="STAS"/>
    <property type="match status" value="1"/>
</dbReference>
<name>A0ABS5KNI7_9ACTN</name>
<organism evidence="4 5">
    <name type="scientific">Catenulispora pinistramenti</name>
    <dbReference type="NCBI Taxonomy" id="2705254"/>
    <lineage>
        <taxon>Bacteria</taxon>
        <taxon>Bacillati</taxon>
        <taxon>Actinomycetota</taxon>
        <taxon>Actinomycetes</taxon>
        <taxon>Catenulisporales</taxon>
        <taxon>Catenulisporaceae</taxon>
        <taxon>Catenulispora</taxon>
    </lineage>
</organism>
<comment type="caution">
    <text evidence="4">The sequence shown here is derived from an EMBL/GenBank/DDBJ whole genome shotgun (WGS) entry which is preliminary data.</text>
</comment>
<sequence length="122" mass="13036">MTDRTLTVLLDDDPSGVAVLTLTGELDQHTAPDLTKAVRDAPFTKDRPTVIDLTGLTFCDSTGITVLVMAYQRAEKQDSGLVVAGLDSNLMSVFHIVGLDQILTFAPTLAEAIALLRPAIEP</sequence>
<reference evidence="4 5" key="1">
    <citation type="submission" date="2020-02" db="EMBL/GenBank/DDBJ databases">
        <title>Acidophilic actinobacteria isolated from forest soil.</title>
        <authorList>
            <person name="Golinska P."/>
        </authorList>
    </citation>
    <scope>NUCLEOTIDE SEQUENCE [LARGE SCALE GENOMIC DNA]</scope>
    <source>
        <strain evidence="4 5">NL8</strain>
    </source>
</reference>
<dbReference type="PANTHER" id="PTHR33495:SF2">
    <property type="entry name" value="ANTI-SIGMA FACTOR ANTAGONIST TM_1081-RELATED"/>
    <property type="match status" value="1"/>
</dbReference>
<dbReference type="SUPFAM" id="SSF52091">
    <property type="entry name" value="SpoIIaa-like"/>
    <property type="match status" value="1"/>
</dbReference>
<proteinExistence type="inferred from homology"/>
<dbReference type="CDD" id="cd07043">
    <property type="entry name" value="STAS_anti-anti-sigma_factors"/>
    <property type="match status" value="1"/>
</dbReference>
<evidence type="ECO:0000313" key="4">
    <source>
        <dbReference type="EMBL" id="MBS2547595.1"/>
    </source>
</evidence>
<dbReference type="InterPro" id="IPR002645">
    <property type="entry name" value="STAS_dom"/>
</dbReference>
<dbReference type="Pfam" id="PF13466">
    <property type="entry name" value="STAS_2"/>
    <property type="match status" value="1"/>
</dbReference>
<evidence type="ECO:0000256" key="1">
    <source>
        <dbReference type="ARBA" id="ARBA00009013"/>
    </source>
</evidence>
<dbReference type="NCBIfam" id="TIGR00377">
    <property type="entry name" value="ant_ant_sig"/>
    <property type="match status" value="1"/>
</dbReference>
<dbReference type="EMBL" id="JAAFYZ010000031">
    <property type="protein sequence ID" value="MBS2547595.1"/>
    <property type="molecule type" value="Genomic_DNA"/>
</dbReference>
<dbReference type="RefSeq" id="WP_212009180.1">
    <property type="nucleotide sequence ID" value="NZ_JAAFYZ010000031.1"/>
</dbReference>
<dbReference type="InterPro" id="IPR036513">
    <property type="entry name" value="STAS_dom_sf"/>
</dbReference>
<dbReference type="PANTHER" id="PTHR33495">
    <property type="entry name" value="ANTI-SIGMA FACTOR ANTAGONIST TM_1081-RELATED-RELATED"/>
    <property type="match status" value="1"/>
</dbReference>
<comment type="similarity">
    <text evidence="1 2">Belongs to the anti-sigma-factor antagonist family.</text>
</comment>
<evidence type="ECO:0000259" key="3">
    <source>
        <dbReference type="PROSITE" id="PS50801"/>
    </source>
</evidence>
<evidence type="ECO:0000313" key="5">
    <source>
        <dbReference type="Proteomes" id="UP000730482"/>
    </source>
</evidence>